<dbReference type="InterPro" id="IPR002130">
    <property type="entry name" value="Cyclophilin-type_PPIase_dom"/>
</dbReference>
<dbReference type="Proteomes" id="UP001158576">
    <property type="component" value="Chromosome 2"/>
</dbReference>
<dbReference type="EMBL" id="OU015567">
    <property type="protein sequence ID" value="CAG5114293.1"/>
    <property type="molecule type" value="Genomic_DNA"/>
</dbReference>
<evidence type="ECO:0000313" key="7">
    <source>
        <dbReference type="Proteomes" id="UP001158576"/>
    </source>
</evidence>
<dbReference type="Gene3D" id="2.40.100.10">
    <property type="entry name" value="Cyclophilin-like"/>
    <property type="match status" value="1"/>
</dbReference>
<feature type="compositionally biased region" description="Basic and acidic residues" evidence="4">
    <location>
        <begin position="238"/>
        <end position="248"/>
    </location>
</feature>
<keyword evidence="7" id="KW-1185">Reference proteome</keyword>
<accession>A0ABN7T8Z5</accession>
<feature type="compositionally biased region" description="Low complexity" evidence="4">
    <location>
        <begin position="192"/>
        <end position="209"/>
    </location>
</feature>
<dbReference type="PROSITE" id="PS00170">
    <property type="entry name" value="CSA_PPIASE_1"/>
    <property type="match status" value="1"/>
</dbReference>
<dbReference type="PRINTS" id="PR00153">
    <property type="entry name" value="CSAPPISMRASE"/>
</dbReference>
<dbReference type="Pfam" id="PF00160">
    <property type="entry name" value="Pro_isomerase"/>
    <property type="match status" value="1"/>
</dbReference>
<evidence type="ECO:0000259" key="5">
    <source>
        <dbReference type="PROSITE" id="PS50072"/>
    </source>
</evidence>
<evidence type="ECO:0000256" key="1">
    <source>
        <dbReference type="ARBA" id="ARBA00013194"/>
    </source>
</evidence>
<dbReference type="PANTHER" id="PTHR11071">
    <property type="entry name" value="PEPTIDYL-PROLYL CIS-TRANS ISOMERASE"/>
    <property type="match status" value="1"/>
</dbReference>
<organism evidence="6 7">
    <name type="scientific">Oikopleura dioica</name>
    <name type="common">Tunicate</name>
    <dbReference type="NCBI Taxonomy" id="34765"/>
    <lineage>
        <taxon>Eukaryota</taxon>
        <taxon>Metazoa</taxon>
        <taxon>Chordata</taxon>
        <taxon>Tunicata</taxon>
        <taxon>Appendicularia</taxon>
        <taxon>Copelata</taxon>
        <taxon>Oikopleuridae</taxon>
        <taxon>Oikopleura</taxon>
    </lineage>
</organism>
<proteinExistence type="predicted"/>
<protein>
    <recommendedName>
        <fullName evidence="1">peptidylprolyl isomerase</fullName>
        <ecNumber evidence="1">5.2.1.8</ecNumber>
    </recommendedName>
</protein>
<reference evidence="6 7" key="1">
    <citation type="submission" date="2021-04" db="EMBL/GenBank/DDBJ databases">
        <authorList>
            <person name="Bliznina A."/>
        </authorList>
    </citation>
    <scope>NUCLEOTIDE SEQUENCE [LARGE SCALE GENOMIC DNA]</scope>
</reference>
<dbReference type="SUPFAM" id="SSF50891">
    <property type="entry name" value="Cyclophilin-like"/>
    <property type="match status" value="1"/>
</dbReference>
<keyword evidence="2" id="KW-0697">Rotamase</keyword>
<keyword evidence="3" id="KW-0413">Isomerase</keyword>
<dbReference type="PROSITE" id="PS50072">
    <property type="entry name" value="CSA_PPIASE_2"/>
    <property type="match status" value="1"/>
</dbReference>
<feature type="compositionally biased region" description="Basic and acidic residues" evidence="4">
    <location>
        <begin position="401"/>
        <end position="418"/>
    </location>
</feature>
<dbReference type="InterPro" id="IPR029000">
    <property type="entry name" value="Cyclophilin-like_dom_sf"/>
</dbReference>
<name>A0ABN7T8Z5_OIKDI</name>
<feature type="domain" description="PPIase cyclophilin-type" evidence="5">
    <location>
        <begin position="12"/>
        <end position="177"/>
    </location>
</feature>
<feature type="compositionally biased region" description="Basic and acidic residues" evidence="4">
    <location>
        <begin position="315"/>
        <end position="393"/>
    </location>
</feature>
<evidence type="ECO:0000256" key="3">
    <source>
        <dbReference type="ARBA" id="ARBA00023235"/>
    </source>
</evidence>
<feature type="compositionally biased region" description="Basic and acidic residues" evidence="4">
    <location>
        <begin position="436"/>
        <end position="456"/>
    </location>
</feature>
<feature type="region of interest" description="Disordered" evidence="4">
    <location>
        <begin position="190"/>
        <end position="456"/>
    </location>
</feature>
<evidence type="ECO:0000256" key="4">
    <source>
        <dbReference type="SAM" id="MobiDB-lite"/>
    </source>
</evidence>
<evidence type="ECO:0000313" key="6">
    <source>
        <dbReference type="EMBL" id="CAG5114293.1"/>
    </source>
</evidence>
<dbReference type="InterPro" id="IPR020892">
    <property type="entry name" value="Cyclophilin-type_PPIase_CS"/>
</dbReference>
<sequence length="456" mass="53003">MGKAAHVRPRCFFDITINEVDAGRIIFELHDDIVPKTVANFRALCSGDAGIGKTTNKVLHYKGSIFHRVVRNFMIQAGDFSENTGRGGESIYGGYFDDENFKRKHDRPFLLSMANRGKNTNGSQFFITTQTASHLDGLHVVFGEVISGQEVVKKIERQPTDQKSKPYNPCMIANCGELVLMKKSKKIDADDLTSSSESDSSSDSSSSGSDLEEIRRFKKRQKKLKKKQKKAKKKAKKAAKEGLVDRGDGVLVNLAQKSDIPSDPPNHFLARVMSDDEDDEKKAKKKVDNSERDERRERRERKDDGGRKIKGRGANRIDRATTPPHWREGNSERISMRDYKEREQHRLAEERWSKSTRQPAKEELDPRVYGRYDEKQEDRKALEEKYREKQKEMKRNRRRREREEYYDHVKRERSDYRSRSRSPRRRSNNYSSRNESPVRESKFNRNRRGSESDMSD</sequence>
<feature type="compositionally biased region" description="Basic residues" evidence="4">
    <location>
        <begin position="216"/>
        <end position="237"/>
    </location>
</feature>
<gene>
    <name evidence="6" type="ORF">OKIOD_LOCUS17120</name>
</gene>
<feature type="compositionally biased region" description="Basic and acidic residues" evidence="4">
    <location>
        <begin position="280"/>
        <end position="307"/>
    </location>
</feature>
<dbReference type="EC" id="5.2.1.8" evidence="1"/>
<dbReference type="PANTHER" id="PTHR11071:SF565">
    <property type="entry name" value="MOCA-CYP, ISOFORM A"/>
    <property type="match status" value="1"/>
</dbReference>
<evidence type="ECO:0000256" key="2">
    <source>
        <dbReference type="ARBA" id="ARBA00023110"/>
    </source>
</evidence>